<dbReference type="PROSITE" id="PS51406">
    <property type="entry name" value="FIBRINOGEN_C_2"/>
    <property type="match status" value="1"/>
</dbReference>
<keyword evidence="3" id="KW-1185">Reference proteome</keyword>
<dbReference type="EMBL" id="CP012525">
    <property type="protein sequence ID" value="ALC44167.1"/>
    <property type="molecule type" value="Genomic_DNA"/>
</dbReference>
<dbReference type="GO" id="GO:0005615">
    <property type="term" value="C:extracellular space"/>
    <property type="evidence" value="ECO:0007669"/>
    <property type="project" value="TreeGrafter"/>
</dbReference>
<dbReference type="SMART" id="SM00186">
    <property type="entry name" value="FBG"/>
    <property type="match status" value="1"/>
</dbReference>
<accession>A0A0M4EPS4</accession>
<dbReference type="InterPro" id="IPR002181">
    <property type="entry name" value="Fibrinogen_a/b/g_C_dom"/>
</dbReference>
<feature type="non-terminal residue" evidence="2">
    <location>
        <position position="1"/>
    </location>
</feature>
<dbReference type="Pfam" id="PF00147">
    <property type="entry name" value="Fibrinogen_C"/>
    <property type="match status" value="1"/>
</dbReference>
<dbReference type="OMA" id="PGWITIL"/>
<dbReference type="AlphaFoldDB" id="A0A0M4EPS4"/>
<feature type="domain" description="Fibrinogen C-terminal" evidence="1">
    <location>
        <begin position="41"/>
        <end position="244"/>
    </location>
</feature>
<sequence>QFLDFHNNGEIKPPYDSLKRCQNESTEYNTKVNESKGGETYIESPYPNSCVPFGNSSKQYKINVAGAGSFHVLCDAHTAGPGWITILRRADGKVDFDRDWNAYRNGFGSLNGDFFIGLEKLHYITKSQPYELYVHLKQLNGQTIHARYGEFAISNEKEKYNLIKLDLYSGTAGDYLKTSKHTGFSTKNKVNIQYAKKFNGGWWFNDYTKSNLNGKYVADNNLVGMFWGDLKILNLVKMLIRPKV</sequence>
<evidence type="ECO:0000313" key="3">
    <source>
        <dbReference type="Proteomes" id="UP000494163"/>
    </source>
</evidence>
<dbReference type="InterPro" id="IPR036056">
    <property type="entry name" value="Fibrinogen-like_C"/>
</dbReference>
<proteinExistence type="predicted"/>
<dbReference type="InterPro" id="IPR050373">
    <property type="entry name" value="Fibrinogen_C-term_domain"/>
</dbReference>
<name>A0A0M4EPS4_DROBS</name>
<protein>
    <submittedName>
        <fullName evidence="2">Maker715</fullName>
    </submittedName>
</protein>
<gene>
    <name evidence="2" type="ORF">Dbus_chr3Lg1333</name>
</gene>
<dbReference type="PANTHER" id="PTHR19143:SF327">
    <property type="entry name" value="FI21813P1-RELATED"/>
    <property type="match status" value="1"/>
</dbReference>
<evidence type="ECO:0000313" key="2">
    <source>
        <dbReference type="EMBL" id="ALC44167.1"/>
    </source>
</evidence>
<dbReference type="Proteomes" id="UP000494163">
    <property type="component" value="Chromosome 3L"/>
</dbReference>
<organism evidence="2 3">
    <name type="scientific">Drosophila busckii</name>
    <name type="common">Fruit fly</name>
    <dbReference type="NCBI Taxonomy" id="30019"/>
    <lineage>
        <taxon>Eukaryota</taxon>
        <taxon>Metazoa</taxon>
        <taxon>Ecdysozoa</taxon>
        <taxon>Arthropoda</taxon>
        <taxon>Hexapoda</taxon>
        <taxon>Insecta</taxon>
        <taxon>Pterygota</taxon>
        <taxon>Neoptera</taxon>
        <taxon>Endopterygota</taxon>
        <taxon>Diptera</taxon>
        <taxon>Brachycera</taxon>
        <taxon>Muscomorpha</taxon>
        <taxon>Ephydroidea</taxon>
        <taxon>Drosophilidae</taxon>
        <taxon>Drosophila</taxon>
    </lineage>
</organism>
<dbReference type="STRING" id="30019.A0A0M4EPS4"/>
<dbReference type="PANTHER" id="PTHR19143">
    <property type="entry name" value="FIBRINOGEN/TENASCIN/ANGIOPOEITIN"/>
    <property type="match status" value="1"/>
</dbReference>
<evidence type="ECO:0000259" key="1">
    <source>
        <dbReference type="PROSITE" id="PS51406"/>
    </source>
</evidence>
<dbReference type="SUPFAM" id="SSF56496">
    <property type="entry name" value="Fibrinogen C-terminal domain-like"/>
    <property type="match status" value="1"/>
</dbReference>
<dbReference type="SMR" id="A0A0M4EPS4"/>
<dbReference type="OrthoDB" id="6145874at2759"/>
<dbReference type="Gene3D" id="3.90.215.10">
    <property type="entry name" value="Gamma Fibrinogen, chain A, domain 1"/>
    <property type="match status" value="1"/>
</dbReference>
<dbReference type="InterPro" id="IPR014716">
    <property type="entry name" value="Fibrinogen_a/b/g_C_1"/>
</dbReference>
<reference evidence="2 3" key="1">
    <citation type="submission" date="2015-08" db="EMBL/GenBank/DDBJ databases">
        <title>Ancestral chromatin configuration constrains chromatin evolution on differentiating sex chromosomes in Drosophila.</title>
        <authorList>
            <person name="Zhou Q."/>
            <person name="Bachtrog D."/>
        </authorList>
    </citation>
    <scope>NUCLEOTIDE SEQUENCE [LARGE SCALE GENOMIC DNA]</scope>
    <source>
        <tissue evidence="2">Whole larvae</tissue>
    </source>
</reference>